<dbReference type="GO" id="GO:0008299">
    <property type="term" value="P:isoprenoid biosynthetic process"/>
    <property type="evidence" value="ECO:0007669"/>
    <property type="project" value="InterPro"/>
</dbReference>
<dbReference type="SUPFAM" id="SSF52279">
    <property type="entry name" value="Beta-D-glucan exohydrolase, C-terminal domain"/>
    <property type="match status" value="1"/>
</dbReference>
<dbReference type="InterPro" id="IPR000092">
    <property type="entry name" value="Polyprenyl_synt"/>
</dbReference>
<comment type="caution">
    <text evidence="27">The sequence shown here is derived from an EMBL/GenBank/DDBJ whole genome shotgun (WGS) entry which is preliminary data.</text>
</comment>
<dbReference type="GO" id="GO:0046872">
    <property type="term" value="F:metal ion binding"/>
    <property type="evidence" value="ECO:0007669"/>
    <property type="project" value="UniProtKB-KW"/>
</dbReference>
<dbReference type="PROSITE" id="PS00633">
    <property type="entry name" value="BROMODOMAIN_1"/>
    <property type="match status" value="1"/>
</dbReference>
<dbReference type="InterPro" id="IPR036962">
    <property type="entry name" value="Glyco_hydro_3_N_sf"/>
</dbReference>
<evidence type="ECO:0000256" key="13">
    <source>
        <dbReference type="ARBA" id="ARBA00023117"/>
    </source>
</evidence>
<evidence type="ECO:0000256" key="8">
    <source>
        <dbReference type="ARBA" id="ARBA00022723"/>
    </source>
</evidence>
<dbReference type="InterPro" id="IPR036427">
    <property type="entry name" value="Bromodomain-like_sf"/>
</dbReference>
<evidence type="ECO:0000256" key="20">
    <source>
        <dbReference type="ARBA" id="ARBA00041276"/>
    </source>
</evidence>
<dbReference type="PRINTS" id="PR00503">
    <property type="entry name" value="BROMODOMAIN"/>
</dbReference>
<sequence length="1906" mass="212066">MADEEIQVSANAASPQADEDVKMEDDMNEEEQEEEDDDATDSKVSRDHYAAMRNVVEIVNTHKITVCGEEHYPAHLFRRIVNKRLMPDYYEVIKDPIALSTIRSKILRKQYTEFKEYVRDFAQIVHNAKLYNRPNSGAYNDAIAFEDVVKSELAKLVESQLISQEETEFPYLGEIPEATPEPDPPEEEELEEEGDEDEDDEDDEGDDSDDEKAGRRRRNRKSLGGRRRDDDDEKKGGDESRKRRGRPPRVDTPMEARIKAVLKGIRKFKDEHGRLKVLHFQRLPDKVLNPEYYAAVQNPIAIDLIKRKAKRKKYRSLDEFMKDLDLMFENAKMYNEDDSDVYKAAADLQAQSHKLMEEEKNKSDAELAGDDGRFPLPQGILHNNEVYKVGDWVHIQNPNDVTKPIVAQIYRTWQDSEKQMWINACWYYRPEQTVHQFEKHFFPNEVVKTGQYRDHHIDEVVGRCFVMFFTRFSRGRPRGLDPETEVYVCEARYNEEKHKLNKIKTWASCLPDEVRENDYQMDMFDQPRRIKKLPSPLLHLLSDDTKEVRYPHEVPSPKWGAPNAPPVVGAIYKGLRDENQSPPPEPTPPPPPTPQPAPVSQISMVSQEPPRRTLDAQGDAIMENGPRRPSMASASPAPQAGQYQSQQLVARPPSSASPAPVFQRNDSFNRQQPSSIPPQTPTPTYGLATPAYNPYSQPQIQSHRPPNIPTPTTGLTASYNTNNVRSVETYVMSDTANAAIPPEIRQQFQTDEQGRILFFTAPPVDRLPYVQPETGTPLAHTAEYLAKKLQKETALLEAEADSKEQHVEDSSEGLTLKQKRFLELAHRANKRQKTEGDERRARFTSNAMLQHHDNWMHSFYGITKGSHNADSYEDFLEKETYLQRLRAEGFETDNSTKNQILSQCGGLTASARPLGEGEAIQRAKKRLGERDSNITGAGGWETALARAEDFLNQLTLAEKAYLVTGVTGPCVGSIAPITRLGFSGLCLQDGPLSIRLADYVSVFPAGLSAAASWDRDLIYQRGLLMAQEFKGKGSHIALGPVVGPLGRSGYGGRNWEGFSPDPYLTGEAVNATIIAMQSTGLQACVKHYIGNEQETQRNPSTENGVTIEAVSSNIDDRTMHELYTWPFANAIRAGVASVMCSYNRINGSYACQNSKTLNGILKEELAFQGYVDDYPTVDPSSADLEGFVASESPYQWDLSGTKHRDLRDDHASLIRNLGASSATLLKNTNNALPISKPPKVIGVFGNDAADEADGLYQPEDYPANDYGYDIGTLYVGGGSGTGRLSYLVPPLDAIKAWARPSGSLVQYITSNSVAAESVSTIYPIPDVCFVFLKTYVTEGQDRLSFDVDWNGTTVVNTVTKLCNNTIVVTHSGGVNTMPWADNPNVTAIIAAHLPGQETGNSLVDVISGKVNPSGKLPFTIAYNASDYNAPIVNFTGTDEPDAWQSDFTEGLLIDYRHFDASNITPRYELNSRFKEKNVGKQDASLKINRGPDGFGFAKASLNYRTYLAAAQTAFSGALPGKSRSTNDPLRIVGKELKFLNKNIRQLLGSGHRLLDTVGKYYTQSEGKHVRPMLVLLMSQAVSEAPKKIRAHSSAFNDSNINSPITSSNFLIDFNPNQPTSNPLTNPTNDNDYTLSLNPDSSILPSQRRLAEITELIHLASLLHDDVIDVATTRRSKPSANVLFGNKMAVLAGDFLLGRASVALARLRDPEVTELLATVIANLVEGEFMQLKNTAEDEKHPVWSEDTISYYLQKTYLKSASLISKSCRATALLGNSAPEVVDAAYAYGKNLGLAFQLVDDMLDYTIAESELGKPAGADLELGLATAPLLFAWKQSPELGELVGRRFSTEGDVKKARDIVAQSSGLEQTRALAQEYADKAIAAIADFPESEAKDGLYDMCEKTMKRRK</sequence>
<dbReference type="InterPro" id="IPR001025">
    <property type="entry name" value="BAH_dom"/>
</dbReference>
<organism evidence="27 28">
    <name type="scientific">Phaeomoniella chlamydospora</name>
    <name type="common">Phaeoacremonium chlamydosporum</name>
    <dbReference type="NCBI Taxonomy" id="158046"/>
    <lineage>
        <taxon>Eukaryota</taxon>
        <taxon>Fungi</taxon>
        <taxon>Dikarya</taxon>
        <taxon>Ascomycota</taxon>
        <taxon>Pezizomycotina</taxon>
        <taxon>Eurotiomycetes</taxon>
        <taxon>Chaetothyriomycetidae</taxon>
        <taxon>Phaeomoniellales</taxon>
        <taxon>Phaeomoniellaceae</taxon>
        <taxon>Phaeomoniella</taxon>
    </lineage>
</organism>
<accession>A0A0G2DY25</accession>
<dbReference type="CDD" id="cd04369">
    <property type="entry name" value="Bromodomain"/>
    <property type="match status" value="1"/>
</dbReference>
<dbReference type="InterPro" id="IPR043151">
    <property type="entry name" value="BAH_sf"/>
</dbReference>
<evidence type="ECO:0000256" key="17">
    <source>
        <dbReference type="ARBA" id="ARBA00023326"/>
    </source>
</evidence>
<dbReference type="Pfam" id="PF00439">
    <property type="entry name" value="Bromodomain"/>
    <property type="match status" value="2"/>
</dbReference>
<evidence type="ECO:0000259" key="25">
    <source>
        <dbReference type="PROSITE" id="PS50014"/>
    </source>
</evidence>
<dbReference type="InterPro" id="IPR001487">
    <property type="entry name" value="Bromodomain"/>
</dbReference>
<evidence type="ECO:0000256" key="16">
    <source>
        <dbReference type="ARBA" id="ARBA00023295"/>
    </source>
</evidence>
<evidence type="ECO:0000256" key="4">
    <source>
        <dbReference type="ARBA" id="ARBA00005336"/>
    </source>
</evidence>
<feature type="domain" description="BAH" evidence="26">
    <location>
        <begin position="385"/>
        <end position="504"/>
    </location>
</feature>
<keyword evidence="6" id="KW-0964">Secreted</keyword>
<keyword evidence="14" id="KW-0325">Glycoprotein</keyword>
<keyword evidence="8" id="KW-0479">Metal-binding</keyword>
<comment type="subcellular location">
    <subcellularLocation>
        <location evidence="2">Secreted</location>
    </subcellularLocation>
</comment>
<dbReference type="CDD" id="cd00685">
    <property type="entry name" value="Trans_IPPS_HT"/>
    <property type="match status" value="1"/>
</dbReference>
<feature type="compositionally biased region" description="Basic residues" evidence="24">
    <location>
        <begin position="214"/>
        <end position="225"/>
    </location>
</feature>
<evidence type="ECO:0000256" key="2">
    <source>
        <dbReference type="ARBA" id="ARBA00004613"/>
    </source>
</evidence>
<feature type="compositionally biased region" description="Basic and acidic residues" evidence="24">
    <location>
        <begin position="226"/>
        <end position="241"/>
    </location>
</feature>
<reference evidence="27 28" key="2">
    <citation type="submission" date="2015-05" db="EMBL/GenBank/DDBJ databases">
        <authorList>
            <person name="Morales-Cruz A."/>
            <person name="Amrine K.C."/>
            <person name="Cantu D."/>
        </authorList>
    </citation>
    <scope>NUCLEOTIDE SEQUENCE [LARGE SCALE GENOMIC DNA]</scope>
    <source>
        <strain evidence="27">UCRPC4</strain>
    </source>
</reference>
<feature type="compositionally biased region" description="Pro residues" evidence="24">
    <location>
        <begin position="581"/>
        <end position="597"/>
    </location>
</feature>
<evidence type="ECO:0000256" key="12">
    <source>
        <dbReference type="ARBA" id="ARBA00022853"/>
    </source>
</evidence>
<evidence type="ECO:0000256" key="22">
    <source>
        <dbReference type="ARBA" id="ARBA00041808"/>
    </source>
</evidence>
<dbReference type="Proteomes" id="UP000053317">
    <property type="component" value="Unassembled WGS sequence"/>
</dbReference>
<comment type="similarity">
    <text evidence="4">Belongs to the glycosyl hydrolase 3 family.</text>
</comment>
<dbReference type="SMART" id="SM00439">
    <property type="entry name" value="BAH"/>
    <property type="match status" value="1"/>
</dbReference>
<evidence type="ECO:0000313" key="28">
    <source>
        <dbReference type="Proteomes" id="UP000053317"/>
    </source>
</evidence>
<dbReference type="Gene3D" id="2.30.30.490">
    <property type="match status" value="1"/>
</dbReference>
<dbReference type="InterPro" id="IPR036881">
    <property type="entry name" value="Glyco_hydro_3_C_sf"/>
</dbReference>
<dbReference type="PROSITE" id="PS50014">
    <property type="entry name" value="BROMODOMAIN_2"/>
    <property type="match status" value="2"/>
</dbReference>
<dbReference type="GO" id="GO:0006325">
    <property type="term" value="P:chromatin organization"/>
    <property type="evidence" value="ECO:0007669"/>
    <property type="project" value="UniProtKB-KW"/>
</dbReference>
<feature type="region of interest" description="Disordered" evidence="24">
    <location>
        <begin position="167"/>
        <end position="255"/>
    </location>
</feature>
<dbReference type="GO" id="GO:0004659">
    <property type="term" value="F:prenyltransferase activity"/>
    <property type="evidence" value="ECO:0007669"/>
    <property type="project" value="InterPro"/>
</dbReference>
<dbReference type="GO" id="GO:0005576">
    <property type="term" value="C:extracellular region"/>
    <property type="evidence" value="ECO:0007669"/>
    <property type="project" value="UniProtKB-SubCell"/>
</dbReference>
<comment type="function">
    <text evidence="18">Beta-glucosidases are one of a number of cellulolytic enzymes involved in the degradation of cellulosic biomass. Catalyzes the last step releasing glucose from the inhibitory cellobiose.</text>
</comment>
<evidence type="ECO:0000256" key="6">
    <source>
        <dbReference type="ARBA" id="ARBA00022525"/>
    </source>
</evidence>
<dbReference type="FunFam" id="2.30.30.490:FF:000015">
    <property type="entry name" value="Chromatin structure-remodeling complex subunit RSC1"/>
    <property type="match status" value="1"/>
</dbReference>
<dbReference type="PANTHER" id="PTHR42715:SF12">
    <property type="entry name" value="BETA-GLUCOSIDASE G-RELATED"/>
    <property type="match status" value="1"/>
</dbReference>
<keyword evidence="9" id="KW-0732">Signal</keyword>
<dbReference type="PANTHER" id="PTHR42715">
    <property type="entry name" value="BETA-GLUCOSIDASE"/>
    <property type="match status" value="1"/>
</dbReference>
<dbReference type="EC" id="3.2.1.21" evidence="5"/>
<dbReference type="InterPro" id="IPR050288">
    <property type="entry name" value="Cellulose_deg_GH3"/>
</dbReference>
<feature type="compositionally biased region" description="Low complexity" evidence="24">
    <location>
        <begin position="627"/>
        <end position="660"/>
    </location>
</feature>
<dbReference type="FunFam" id="1.20.920.10:FF:000048">
    <property type="entry name" value="RSC complex subunit (RSC1), putative"/>
    <property type="match status" value="1"/>
</dbReference>
<evidence type="ECO:0000259" key="26">
    <source>
        <dbReference type="PROSITE" id="PS51038"/>
    </source>
</evidence>
<evidence type="ECO:0000256" key="18">
    <source>
        <dbReference type="ARBA" id="ARBA00024983"/>
    </source>
</evidence>
<evidence type="ECO:0000313" key="27">
    <source>
        <dbReference type="EMBL" id="KKY15026.1"/>
    </source>
</evidence>
<keyword evidence="28" id="KW-1185">Reference proteome</keyword>
<comment type="catalytic activity">
    <reaction evidence="1">
        <text>Hydrolysis of terminal, non-reducing beta-D-glucosyl residues with release of beta-D-glucose.</text>
        <dbReference type="EC" id="3.2.1.21"/>
    </reaction>
</comment>
<evidence type="ECO:0000256" key="9">
    <source>
        <dbReference type="ARBA" id="ARBA00022729"/>
    </source>
</evidence>
<dbReference type="SFLD" id="SFLDS00005">
    <property type="entry name" value="Isoprenoid_Synthase_Type_I"/>
    <property type="match status" value="1"/>
</dbReference>
<keyword evidence="16" id="KW-0326">Glycosidase</keyword>
<evidence type="ECO:0000256" key="21">
    <source>
        <dbReference type="ARBA" id="ARBA00041601"/>
    </source>
</evidence>
<feature type="region of interest" description="Disordered" evidence="24">
    <location>
        <begin position="1"/>
        <end position="43"/>
    </location>
</feature>
<dbReference type="EMBL" id="LCWF01000197">
    <property type="protein sequence ID" value="KKY15026.1"/>
    <property type="molecule type" value="Genomic_DNA"/>
</dbReference>
<keyword evidence="15" id="KW-0119">Carbohydrate metabolism</keyword>
<keyword evidence="11" id="KW-0460">Magnesium</keyword>
<proteinExistence type="inferred from homology"/>
<evidence type="ECO:0000256" key="5">
    <source>
        <dbReference type="ARBA" id="ARBA00012744"/>
    </source>
</evidence>
<evidence type="ECO:0000256" key="23">
    <source>
        <dbReference type="PROSITE-ProRule" id="PRU00035"/>
    </source>
</evidence>
<dbReference type="Pfam" id="PF00348">
    <property type="entry name" value="polyprenyl_synt"/>
    <property type="match status" value="1"/>
</dbReference>
<dbReference type="FunFam" id="3.20.20.300:FF:000002">
    <property type="entry name" value="Probable beta-glucosidase"/>
    <property type="match status" value="1"/>
</dbReference>
<dbReference type="Gene3D" id="1.20.920.10">
    <property type="entry name" value="Bromodomain-like"/>
    <property type="match status" value="2"/>
</dbReference>
<protein>
    <recommendedName>
        <fullName evidence="19">Probable beta-glucosidase G</fullName>
        <ecNumber evidence="5">3.2.1.21</ecNumber>
    </recommendedName>
    <alternativeName>
        <fullName evidence="20">Beta-D-glucoside glucohydrolase G</fullName>
    </alternativeName>
    <alternativeName>
        <fullName evidence="21">Cellobiase G</fullName>
    </alternativeName>
    <alternativeName>
        <fullName evidence="22">Gentiobiase G</fullName>
    </alternativeName>
</protein>
<dbReference type="Pfam" id="PF00933">
    <property type="entry name" value="Glyco_hydro_3"/>
    <property type="match status" value="1"/>
</dbReference>
<dbReference type="GO" id="GO:0008422">
    <property type="term" value="F:beta-glucosidase activity"/>
    <property type="evidence" value="ECO:0007669"/>
    <property type="project" value="UniProtKB-EC"/>
</dbReference>
<dbReference type="InterPro" id="IPR001764">
    <property type="entry name" value="Glyco_hydro_3_N"/>
</dbReference>
<evidence type="ECO:0000256" key="1">
    <source>
        <dbReference type="ARBA" id="ARBA00000448"/>
    </source>
</evidence>
<keyword evidence="17" id="KW-0624">Polysaccharide degradation</keyword>
<keyword evidence="7" id="KW-0808">Transferase</keyword>
<dbReference type="SUPFAM" id="SSF48576">
    <property type="entry name" value="Terpenoid synthases"/>
    <property type="match status" value="1"/>
</dbReference>
<name>A0A0G2DY25_PHACM</name>
<dbReference type="CDD" id="cd04717">
    <property type="entry name" value="BAH_polybromo"/>
    <property type="match status" value="1"/>
</dbReference>
<evidence type="ECO:0000256" key="11">
    <source>
        <dbReference type="ARBA" id="ARBA00022842"/>
    </source>
</evidence>
<dbReference type="Gene3D" id="1.10.600.10">
    <property type="entry name" value="Farnesyl Diphosphate Synthase"/>
    <property type="match status" value="1"/>
</dbReference>
<dbReference type="OrthoDB" id="1742084at2759"/>
<dbReference type="Pfam" id="PF01915">
    <property type="entry name" value="Glyco_hydro_3_C"/>
    <property type="match status" value="1"/>
</dbReference>
<feature type="region of interest" description="Disordered" evidence="24">
    <location>
        <begin position="575"/>
        <end position="720"/>
    </location>
</feature>
<dbReference type="InterPro" id="IPR033749">
    <property type="entry name" value="Polyprenyl_synt_CS"/>
</dbReference>
<feature type="compositionally biased region" description="Polar residues" evidence="24">
    <location>
        <begin position="694"/>
        <end position="720"/>
    </location>
</feature>
<keyword evidence="12" id="KW-0156">Chromatin regulator</keyword>
<dbReference type="SUPFAM" id="SSF47370">
    <property type="entry name" value="Bromodomain"/>
    <property type="match status" value="2"/>
</dbReference>
<dbReference type="Pfam" id="PF01426">
    <property type="entry name" value="BAH"/>
    <property type="match status" value="1"/>
</dbReference>
<reference evidence="27 28" key="1">
    <citation type="submission" date="2015-05" db="EMBL/GenBank/DDBJ databases">
        <title>Distinctive expansion of gene families associated with plant cell wall degradation and secondary metabolism in the genomes of grapevine trunk pathogens.</title>
        <authorList>
            <person name="Lawrence D.P."/>
            <person name="Travadon R."/>
            <person name="Rolshausen P.E."/>
            <person name="Baumgartner K."/>
        </authorList>
    </citation>
    <scope>NUCLEOTIDE SEQUENCE [LARGE SCALE GENOMIC DNA]</scope>
    <source>
        <strain evidence="27">UCRPC4</strain>
    </source>
</reference>
<dbReference type="GO" id="GO:0009251">
    <property type="term" value="P:glucan catabolic process"/>
    <property type="evidence" value="ECO:0007669"/>
    <property type="project" value="TreeGrafter"/>
</dbReference>
<dbReference type="InterPro" id="IPR017853">
    <property type="entry name" value="GH"/>
</dbReference>
<comment type="pathway">
    <text evidence="3">Glycan metabolism; cellulose degradation.</text>
</comment>
<dbReference type="InterPro" id="IPR008949">
    <property type="entry name" value="Isoprenoid_synthase_dom_sf"/>
</dbReference>
<keyword evidence="10" id="KW-0378">Hydrolase</keyword>
<evidence type="ECO:0000256" key="14">
    <source>
        <dbReference type="ARBA" id="ARBA00023180"/>
    </source>
</evidence>
<evidence type="ECO:0000256" key="15">
    <source>
        <dbReference type="ARBA" id="ARBA00023277"/>
    </source>
</evidence>
<evidence type="ECO:0000256" key="7">
    <source>
        <dbReference type="ARBA" id="ARBA00022679"/>
    </source>
</evidence>
<dbReference type="Gene3D" id="3.20.20.300">
    <property type="entry name" value="Glycoside hydrolase, family 3, N-terminal domain"/>
    <property type="match status" value="1"/>
</dbReference>
<gene>
    <name evidence="27" type="ORF">UCRPC4_g06506</name>
</gene>
<feature type="domain" description="Bromo" evidence="25">
    <location>
        <begin position="280"/>
        <end position="342"/>
    </location>
</feature>
<feature type="domain" description="Bromo" evidence="25">
    <location>
        <begin position="69"/>
        <end position="139"/>
    </location>
</feature>
<keyword evidence="13 23" id="KW-0103">Bromodomain</keyword>
<evidence type="ECO:0000256" key="10">
    <source>
        <dbReference type="ARBA" id="ARBA00022801"/>
    </source>
</evidence>
<dbReference type="SUPFAM" id="SSF51445">
    <property type="entry name" value="(Trans)glycosidases"/>
    <property type="match status" value="1"/>
</dbReference>
<dbReference type="PRINTS" id="PR00133">
    <property type="entry name" value="GLHYDRLASE3"/>
</dbReference>
<evidence type="ECO:0000256" key="3">
    <source>
        <dbReference type="ARBA" id="ARBA00004987"/>
    </source>
</evidence>
<dbReference type="InterPro" id="IPR002772">
    <property type="entry name" value="Glyco_hydro_3_C"/>
</dbReference>
<feature type="region of interest" description="Disordered" evidence="24">
    <location>
        <begin position="549"/>
        <end position="568"/>
    </location>
</feature>
<dbReference type="PROSITE" id="PS00444">
    <property type="entry name" value="POLYPRENYL_SYNTHASE_2"/>
    <property type="match status" value="1"/>
</dbReference>
<feature type="compositionally biased region" description="Acidic residues" evidence="24">
    <location>
        <begin position="183"/>
        <end position="210"/>
    </location>
</feature>
<evidence type="ECO:0000256" key="19">
    <source>
        <dbReference type="ARBA" id="ARBA00039579"/>
    </source>
</evidence>
<dbReference type="GO" id="GO:0046165">
    <property type="term" value="P:alcohol biosynthetic process"/>
    <property type="evidence" value="ECO:0007669"/>
    <property type="project" value="UniProtKB-ARBA"/>
</dbReference>
<dbReference type="PROSITE" id="PS51038">
    <property type="entry name" value="BAH"/>
    <property type="match status" value="1"/>
</dbReference>
<feature type="compositionally biased region" description="Acidic residues" evidence="24">
    <location>
        <begin position="17"/>
        <end position="39"/>
    </location>
</feature>
<dbReference type="InterPro" id="IPR018359">
    <property type="entry name" value="Bromodomain_CS"/>
</dbReference>
<dbReference type="GO" id="GO:0043386">
    <property type="term" value="P:mycotoxin biosynthetic process"/>
    <property type="evidence" value="ECO:0007669"/>
    <property type="project" value="UniProtKB-ARBA"/>
</dbReference>
<dbReference type="GO" id="GO:0003682">
    <property type="term" value="F:chromatin binding"/>
    <property type="evidence" value="ECO:0007669"/>
    <property type="project" value="InterPro"/>
</dbReference>
<evidence type="ECO:0000256" key="24">
    <source>
        <dbReference type="SAM" id="MobiDB-lite"/>
    </source>
</evidence>
<dbReference type="SMART" id="SM00297">
    <property type="entry name" value="BROMO"/>
    <property type="match status" value="2"/>
</dbReference>
<dbReference type="Gene3D" id="3.40.50.1700">
    <property type="entry name" value="Glycoside hydrolase family 3 C-terminal domain"/>
    <property type="match status" value="1"/>
</dbReference>